<evidence type="ECO:0000313" key="4">
    <source>
        <dbReference type="WBParaSite" id="SSTP_0000028600.1"/>
    </source>
</evidence>
<name>A0A0K0DSS2_STRER</name>
<keyword evidence="2" id="KW-0812">Transmembrane</keyword>
<feature type="compositionally biased region" description="Basic and acidic residues" evidence="1">
    <location>
        <begin position="31"/>
        <end position="40"/>
    </location>
</feature>
<reference evidence="4" key="1">
    <citation type="submission" date="2015-08" db="UniProtKB">
        <authorList>
            <consortium name="WormBaseParasite"/>
        </authorList>
    </citation>
    <scope>IDENTIFICATION</scope>
</reference>
<accession>A0A0K0DSS2</accession>
<evidence type="ECO:0000313" key="5">
    <source>
        <dbReference type="WBParaSite" id="TCONS_00001487.p1"/>
    </source>
</evidence>
<dbReference type="AlphaFoldDB" id="A0A0K0DSS2"/>
<feature type="transmembrane region" description="Helical" evidence="2">
    <location>
        <begin position="55"/>
        <end position="73"/>
    </location>
</feature>
<dbReference type="Proteomes" id="UP000035681">
    <property type="component" value="Unplaced"/>
</dbReference>
<keyword evidence="3" id="KW-1185">Reference proteome</keyword>
<dbReference type="WBParaSite" id="TCONS_00001487.p1">
    <property type="protein sequence ID" value="TCONS_00001487.p1"/>
    <property type="gene ID" value="XLOC_001367"/>
</dbReference>
<evidence type="ECO:0000313" key="3">
    <source>
        <dbReference type="Proteomes" id="UP000035681"/>
    </source>
</evidence>
<keyword evidence="2" id="KW-0472">Membrane</keyword>
<evidence type="ECO:0000256" key="1">
    <source>
        <dbReference type="SAM" id="MobiDB-lite"/>
    </source>
</evidence>
<keyword evidence="2" id="KW-1133">Transmembrane helix</keyword>
<organism evidence="4">
    <name type="scientific">Strongyloides stercoralis</name>
    <name type="common">Threadworm</name>
    <dbReference type="NCBI Taxonomy" id="6248"/>
    <lineage>
        <taxon>Eukaryota</taxon>
        <taxon>Metazoa</taxon>
        <taxon>Ecdysozoa</taxon>
        <taxon>Nematoda</taxon>
        <taxon>Chromadorea</taxon>
        <taxon>Rhabditida</taxon>
        <taxon>Tylenchina</taxon>
        <taxon>Panagrolaimomorpha</taxon>
        <taxon>Strongyloidoidea</taxon>
        <taxon>Strongyloididae</taxon>
        <taxon>Strongyloides</taxon>
    </lineage>
</organism>
<feature type="region of interest" description="Disordered" evidence="1">
    <location>
        <begin position="18"/>
        <end position="40"/>
    </location>
</feature>
<dbReference type="WBParaSite" id="SSTP_0000028600.1">
    <property type="protein sequence ID" value="SSTP_0000028600.1"/>
    <property type="gene ID" value="SSTP_0000028600"/>
</dbReference>
<evidence type="ECO:0000256" key="2">
    <source>
        <dbReference type="SAM" id="Phobius"/>
    </source>
</evidence>
<protein>
    <submittedName>
        <fullName evidence="4 5">Uncharacterized protein</fullName>
    </submittedName>
</protein>
<proteinExistence type="predicted"/>
<sequence>MSIKLINLRQQHPLKESSSINVDGGVEDDESHPKNDNNSIKEKEPCGSIFSITPIRSAFITIILIACIIAILYDVNIPHKDIFVPLEQNQTILHTGCGLTVNIGDCNPNDCPFGICEARYIRYYDDISKVDRTKKFCQCVETPMCNLIGMKIHSGCRDYAGLSEIGQEMIRKWSMTAMEKNYNNNLEKRKARGLNLSAYTLSNTTSVKTKIINKKRRKIRNDNNEKILYSEDKRHAQLFEGITKFCCRRSKVKSRYMASSMFRSSSSKIFSNIYTYLFLLYFISQKLFII</sequence>